<keyword evidence="2" id="KW-1185">Reference proteome</keyword>
<name>A0A850PI48_9PROT</name>
<dbReference type="EMBL" id="JABXXR010000215">
    <property type="protein sequence ID" value="NVN41916.1"/>
    <property type="molecule type" value="Genomic_DNA"/>
</dbReference>
<evidence type="ECO:0000313" key="1">
    <source>
        <dbReference type="EMBL" id="NVN41916.1"/>
    </source>
</evidence>
<proteinExistence type="predicted"/>
<dbReference type="AlphaFoldDB" id="A0A850PI48"/>
<accession>A0A850PI48</accession>
<sequence>MTALPRLIEPVGLLHGEAAHEAVGAGVALPLMGGPVAFLRATLIDGDT</sequence>
<evidence type="ECO:0000313" key="2">
    <source>
        <dbReference type="Proteomes" id="UP000585665"/>
    </source>
</evidence>
<reference evidence="1 2" key="1">
    <citation type="submission" date="2020-06" db="EMBL/GenBank/DDBJ databases">
        <title>Description of novel acetic acid bacteria.</title>
        <authorList>
            <person name="Sombolestani A."/>
        </authorList>
    </citation>
    <scope>NUCLEOTIDE SEQUENCE [LARGE SCALE GENOMIC DNA]</scope>
    <source>
        <strain evidence="1 2">LMG 27010</strain>
    </source>
</reference>
<dbReference type="Proteomes" id="UP000585665">
    <property type="component" value="Unassembled WGS sequence"/>
</dbReference>
<feature type="non-terminal residue" evidence="1">
    <location>
        <position position="48"/>
    </location>
</feature>
<organism evidence="1 2">
    <name type="scientific">Ameyamaea chiangmaiensis</name>
    <dbReference type="NCBI Taxonomy" id="442969"/>
    <lineage>
        <taxon>Bacteria</taxon>
        <taxon>Pseudomonadati</taxon>
        <taxon>Pseudomonadota</taxon>
        <taxon>Alphaproteobacteria</taxon>
        <taxon>Acetobacterales</taxon>
        <taxon>Acetobacteraceae</taxon>
        <taxon>Ameyamaea</taxon>
    </lineage>
</organism>
<gene>
    <name evidence="1" type="ORF">HUK82_15315</name>
</gene>
<comment type="caution">
    <text evidence="1">The sequence shown here is derived from an EMBL/GenBank/DDBJ whole genome shotgun (WGS) entry which is preliminary data.</text>
</comment>
<protein>
    <submittedName>
        <fullName evidence="1">Uncharacterized protein</fullName>
    </submittedName>
</protein>